<evidence type="ECO:0000313" key="2">
    <source>
        <dbReference type="EMBL" id="BAD26350.1"/>
    </source>
</evidence>
<name>Q6H4J9_ORYSJ</name>
<feature type="region of interest" description="Disordered" evidence="1">
    <location>
        <begin position="102"/>
        <end position="126"/>
    </location>
</feature>
<gene>
    <name evidence="2" type="primary">OSJNBa0025E03.29</name>
</gene>
<dbReference type="AlphaFoldDB" id="Q6H4J9"/>
<accession>Q6H4J9</accession>
<dbReference type="Proteomes" id="UP000000763">
    <property type="component" value="Chromosome 9"/>
</dbReference>
<evidence type="ECO:0000313" key="3">
    <source>
        <dbReference type="Proteomes" id="UP000000763"/>
    </source>
</evidence>
<reference evidence="3" key="1">
    <citation type="journal article" date="2005" name="Nature">
        <title>The map-based sequence of the rice genome.</title>
        <authorList>
            <consortium name="International rice genome sequencing project (IRGSP)"/>
            <person name="Matsumoto T."/>
            <person name="Wu J."/>
            <person name="Kanamori H."/>
            <person name="Katayose Y."/>
            <person name="Fujisawa M."/>
            <person name="Namiki N."/>
            <person name="Mizuno H."/>
            <person name="Yamamoto K."/>
            <person name="Antonio B.A."/>
            <person name="Baba T."/>
            <person name="Sakata K."/>
            <person name="Nagamura Y."/>
            <person name="Aoki H."/>
            <person name="Arikawa K."/>
            <person name="Arita K."/>
            <person name="Bito T."/>
            <person name="Chiden Y."/>
            <person name="Fujitsuka N."/>
            <person name="Fukunaka R."/>
            <person name="Hamada M."/>
            <person name="Harada C."/>
            <person name="Hayashi A."/>
            <person name="Hijishita S."/>
            <person name="Honda M."/>
            <person name="Hosokawa S."/>
            <person name="Ichikawa Y."/>
            <person name="Idonuma A."/>
            <person name="Iijima M."/>
            <person name="Ikeda M."/>
            <person name="Ikeno M."/>
            <person name="Ito K."/>
            <person name="Ito S."/>
            <person name="Ito T."/>
            <person name="Ito Y."/>
            <person name="Ito Y."/>
            <person name="Iwabuchi A."/>
            <person name="Kamiya K."/>
            <person name="Karasawa W."/>
            <person name="Kurita K."/>
            <person name="Katagiri S."/>
            <person name="Kikuta A."/>
            <person name="Kobayashi H."/>
            <person name="Kobayashi N."/>
            <person name="Machita K."/>
            <person name="Maehara T."/>
            <person name="Masukawa M."/>
            <person name="Mizubayashi T."/>
            <person name="Mukai Y."/>
            <person name="Nagasaki H."/>
            <person name="Nagata Y."/>
            <person name="Naito S."/>
            <person name="Nakashima M."/>
            <person name="Nakama Y."/>
            <person name="Nakamichi Y."/>
            <person name="Nakamura M."/>
            <person name="Meguro A."/>
            <person name="Negishi M."/>
            <person name="Ohta I."/>
            <person name="Ohta T."/>
            <person name="Okamoto M."/>
            <person name="Ono N."/>
            <person name="Saji S."/>
            <person name="Sakaguchi M."/>
            <person name="Sakai K."/>
            <person name="Shibata M."/>
            <person name="Shimokawa T."/>
            <person name="Song J."/>
            <person name="Takazaki Y."/>
            <person name="Terasawa K."/>
            <person name="Tsugane M."/>
            <person name="Tsuji K."/>
            <person name="Ueda S."/>
            <person name="Waki K."/>
            <person name="Yamagata H."/>
            <person name="Yamamoto M."/>
            <person name="Yamamoto S."/>
            <person name="Yamane H."/>
            <person name="Yoshiki S."/>
            <person name="Yoshihara R."/>
            <person name="Yukawa K."/>
            <person name="Zhong H."/>
            <person name="Yano M."/>
            <person name="Yuan Q."/>
            <person name="Ouyang S."/>
            <person name="Liu J."/>
            <person name="Jones K.M."/>
            <person name="Gansberger K."/>
            <person name="Moffat K."/>
            <person name="Hill J."/>
            <person name="Bera J."/>
            <person name="Fadrosh D."/>
            <person name="Jin S."/>
            <person name="Johri S."/>
            <person name="Kim M."/>
            <person name="Overton L."/>
            <person name="Reardon M."/>
            <person name="Tsitrin T."/>
            <person name="Vuong H."/>
            <person name="Weaver B."/>
            <person name="Ciecko A."/>
            <person name="Tallon L."/>
            <person name="Jackson J."/>
            <person name="Pai G."/>
            <person name="Aken S.V."/>
            <person name="Utterback T."/>
            <person name="Reidmuller S."/>
            <person name="Feldblyum T."/>
            <person name="Hsiao J."/>
            <person name="Zismann V."/>
            <person name="Iobst S."/>
            <person name="de Vazeille A.R."/>
            <person name="Buell C.R."/>
            <person name="Ying K."/>
            <person name="Li Y."/>
            <person name="Lu T."/>
            <person name="Huang Y."/>
            <person name="Zhao Q."/>
            <person name="Feng Q."/>
            <person name="Zhang L."/>
            <person name="Zhu J."/>
            <person name="Weng Q."/>
            <person name="Mu J."/>
            <person name="Lu Y."/>
            <person name="Fan D."/>
            <person name="Liu Y."/>
            <person name="Guan J."/>
            <person name="Zhang Y."/>
            <person name="Yu S."/>
            <person name="Liu X."/>
            <person name="Zhang Y."/>
            <person name="Hong G."/>
            <person name="Han B."/>
            <person name="Choisne N."/>
            <person name="Demange N."/>
            <person name="Orjeda G."/>
            <person name="Samain S."/>
            <person name="Cattolico L."/>
            <person name="Pelletier E."/>
            <person name="Couloux A."/>
            <person name="Segurens B."/>
            <person name="Wincker P."/>
            <person name="D'Hont A."/>
            <person name="Scarpelli C."/>
            <person name="Weissenbach J."/>
            <person name="Salanoubat M."/>
            <person name="Quetier F."/>
            <person name="Yu Y."/>
            <person name="Kim H.R."/>
            <person name="Rambo T."/>
            <person name="Currie J."/>
            <person name="Collura K."/>
            <person name="Luo M."/>
            <person name="Yang T."/>
            <person name="Ammiraju J.S.S."/>
            <person name="Engler F."/>
            <person name="Soderlund C."/>
            <person name="Wing R.A."/>
            <person name="Palmer L.E."/>
            <person name="de la Bastide M."/>
            <person name="Spiegel L."/>
            <person name="Nascimento L."/>
            <person name="Zutavern T."/>
            <person name="O'Shaughnessy A."/>
            <person name="Dike S."/>
            <person name="Dedhia N."/>
            <person name="Preston R."/>
            <person name="Balija V."/>
            <person name="McCombie W.R."/>
            <person name="Chow T."/>
            <person name="Chen H."/>
            <person name="Chung M."/>
            <person name="Chen C."/>
            <person name="Shaw J."/>
            <person name="Wu H."/>
            <person name="Hsiao K."/>
            <person name="Chao Y."/>
            <person name="Chu M."/>
            <person name="Cheng C."/>
            <person name="Hour A."/>
            <person name="Lee P."/>
            <person name="Lin S."/>
            <person name="Lin Y."/>
            <person name="Liou J."/>
            <person name="Liu S."/>
            <person name="Hsing Y."/>
            <person name="Raghuvanshi S."/>
            <person name="Mohanty A."/>
            <person name="Bharti A.K."/>
            <person name="Gaur A."/>
            <person name="Gupta V."/>
            <person name="Kumar D."/>
            <person name="Ravi V."/>
            <person name="Vij S."/>
            <person name="Kapur A."/>
            <person name="Khurana P."/>
            <person name="Khurana P."/>
            <person name="Khurana J.P."/>
            <person name="Tyagi A.K."/>
            <person name="Gaikwad K."/>
            <person name="Singh A."/>
            <person name="Dalal V."/>
            <person name="Srivastava S."/>
            <person name="Dixit A."/>
            <person name="Pal A.K."/>
            <person name="Ghazi I.A."/>
            <person name="Yadav M."/>
            <person name="Pandit A."/>
            <person name="Bhargava A."/>
            <person name="Sureshbabu K."/>
            <person name="Batra K."/>
            <person name="Sharma T.R."/>
            <person name="Mohapatra T."/>
            <person name="Singh N.K."/>
            <person name="Messing J."/>
            <person name="Nelson A.B."/>
            <person name="Fuks G."/>
            <person name="Kavchok S."/>
            <person name="Keizer G."/>
            <person name="Linton E."/>
            <person name="Llaca V."/>
            <person name="Song R."/>
            <person name="Tanyolac B."/>
            <person name="Young S."/>
            <person name="Ho-Il K."/>
            <person name="Hahn J.H."/>
            <person name="Sangsakoo G."/>
            <person name="Vanavichit A."/>
            <person name="de Mattos Luiz.A.T."/>
            <person name="Zimmer P.D."/>
            <person name="Malone G."/>
            <person name="Dellagostin O."/>
            <person name="de Oliveira A.C."/>
            <person name="Bevan M."/>
            <person name="Bancroft I."/>
            <person name="Minx P."/>
            <person name="Cordum H."/>
            <person name="Wilson R."/>
            <person name="Cheng Z."/>
            <person name="Jin W."/>
            <person name="Jiang J."/>
            <person name="Leong S.A."/>
            <person name="Iwama H."/>
            <person name="Gojobori T."/>
            <person name="Itoh T."/>
            <person name="Niimura Y."/>
            <person name="Fujii Y."/>
            <person name="Habara T."/>
            <person name="Sakai H."/>
            <person name="Sato Y."/>
            <person name="Wilson G."/>
            <person name="Kumar K."/>
            <person name="McCouch S."/>
            <person name="Juretic N."/>
            <person name="Hoen D."/>
            <person name="Wright S."/>
            <person name="Bruskiewich R."/>
            <person name="Bureau T."/>
            <person name="Miyao A."/>
            <person name="Hirochika H."/>
            <person name="Nishikawa T."/>
            <person name="Kadowaki K."/>
            <person name="Sugiura M."/>
            <person name="Burr B."/>
            <person name="Sasaki T."/>
        </authorList>
    </citation>
    <scope>NUCLEOTIDE SEQUENCE [LARGE SCALE GENOMIC DNA]</scope>
    <source>
        <strain evidence="3">cv. Nipponbare</strain>
    </source>
</reference>
<protein>
    <submittedName>
        <fullName evidence="2">Uncharacterized protein</fullName>
    </submittedName>
</protein>
<organism evidence="2 3">
    <name type="scientific">Oryza sativa subsp. japonica</name>
    <name type="common">Rice</name>
    <dbReference type="NCBI Taxonomy" id="39947"/>
    <lineage>
        <taxon>Eukaryota</taxon>
        <taxon>Viridiplantae</taxon>
        <taxon>Streptophyta</taxon>
        <taxon>Embryophyta</taxon>
        <taxon>Tracheophyta</taxon>
        <taxon>Spermatophyta</taxon>
        <taxon>Magnoliopsida</taxon>
        <taxon>Liliopsida</taxon>
        <taxon>Poales</taxon>
        <taxon>Poaceae</taxon>
        <taxon>BOP clade</taxon>
        <taxon>Oryzoideae</taxon>
        <taxon>Oryzeae</taxon>
        <taxon>Oryzinae</taxon>
        <taxon>Oryza</taxon>
        <taxon>Oryza sativa</taxon>
    </lineage>
</organism>
<sequence>MRGNHLEALQPNPMLCTKSYCQNRLHHLTKSDSNSADPIVADPDSSRFLLCFRDNLHLRFRFNLVFISDTDITNLVVNNEDVEDNDGADDLGQMLHDVKEDCKSEKEMQKLERMSADQTSLYPGCE</sequence>
<feature type="compositionally biased region" description="Polar residues" evidence="1">
    <location>
        <begin position="116"/>
        <end position="126"/>
    </location>
</feature>
<proteinExistence type="predicted"/>
<feature type="compositionally biased region" description="Basic and acidic residues" evidence="1">
    <location>
        <begin position="102"/>
        <end position="115"/>
    </location>
</feature>
<evidence type="ECO:0000256" key="1">
    <source>
        <dbReference type="SAM" id="MobiDB-lite"/>
    </source>
</evidence>
<reference evidence="3" key="2">
    <citation type="journal article" date="2008" name="Nucleic Acids Res.">
        <title>The rice annotation project database (RAP-DB): 2008 update.</title>
        <authorList>
            <consortium name="The rice annotation project (RAP)"/>
        </authorList>
    </citation>
    <scope>GENOME REANNOTATION</scope>
    <source>
        <strain evidence="3">cv. Nipponbare</strain>
    </source>
</reference>
<dbReference type="EMBL" id="AP005861">
    <property type="protein sequence ID" value="BAD26350.1"/>
    <property type="molecule type" value="Genomic_DNA"/>
</dbReference>